<gene>
    <name evidence="1" type="ORF">OD750_005660</name>
</gene>
<proteinExistence type="predicted"/>
<evidence type="ECO:0000313" key="2">
    <source>
        <dbReference type="Proteomes" id="UP001139971"/>
    </source>
</evidence>
<organism evidence="1 2">
    <name type="scientific">Tahibacter soli</name>
    <dbReference type="NCBI Taxonomy" id="2983605"/>
    <lineage>
        <taxon>Bacteria</taxon>
        <taxon>Pseudomonadati</taxon>
        <taxon>Pseudomonadota</taxon>
        <taxon>Gammaproteobacteria</taxon>
        <taxon>Lysobacterales</taxon>
        <taxon>Rhodanobacteraceae</taxon>
        <taxon>Tahibacter</taxon>
    </lineage>
</organism>
<sequence>MFTIGVTASDMVTVQPTPPPTRQCSFTIGTLNAATYTAVGVALGQNVVINPSSISPLNWTGQSNVVVSLSHAYPGRTIQSSCTSTRPDIAIWVTPPTSVDTNTNGQVTFQVNAPTLGYADPNLGATPSVSCKFWFVPGFESTLSFPTANACFASNLSPMPAVCGNP</sequence>
<keyword evidence="2" id="KW-1185">Reference proteome</keyword>
<dbReference type="RefSeq" id="WP_263543291.1">
    <property type="nucleotide sequence ID" value="NZ_JAOVZO020000003.1"/>
</dbReference>
<evidence type="ECO:0000313" key="1">
    <source>
        <dbReference type="EMBL" id="MDC8012028.1"/>
    </source>
</evidence>
<reference evidence="1" key="1">
    <citation type="submission" date="2023-02" db="EMBL/GenBank/DDBJ databases">
        <title>Tahibacter soli sp. nov. isolated from soil.</title>
        <authorList>
            <person name="Baek J.H."/>
            <person name="Lee J.K."/>
            <person name="Choi D.G."/>
            <person name="Jeon C.O."/>
        </authorList>
    </citation>
    <scope>NUCLEOTIDE SEQUENCE</scope>
    <source>
        <strain evidence="1">BL</strain>
    </source>
</reference>
<dbReference type="EMBL" id="JAOVZO020000003">
    <property type="protein sequence ID" value="MDC8012028.1"/>
    <property type="molecule type" value="Genomic_DNA"/>
</dbReference>
<accession>A0A9X4BH78</accession>
<protein>
    <submittedName>
        <fullName evidence="1">Uncharacterized protein</fullName>
    </submittedName>
</protein>
<name>A0A9X4BH78_9GAMM</name>
<dbReference type="AlphaFoldDB" id="A0A9X4BH78"/>
<comment type="caution">
    <text evidence="1">The sequence shown here is derived from an EMBL/GenBank/DDBJ whole genome shotgun (WGS) entry which is preliminary data.</text>
</comment>
<dbReference type="Proteomes" id="UP001139971">
    <property type="component" value="Unassembled WGS sequence"/>
</dbReference>